<sequence length="196" mass="21351">MKVKKEEAENRRIKDLKAQLDHVTDPDEFLKIAKQIGYENLAPTQQQYVMQLEAAKQTADITKGIGVGLYDVGKDFVTGVWDFVTDPGETVEGVANSIMHLIQTYKYISKSISDSYERDMVNGDAYSRAHWVSYALGTVVTSVVGTKGAGAVGKTGVATTKVAAVKGVTKAKELISIPNLLPYNPKPTVVGRWSTL</sequence>
<reference evidence="1" key="1">
    <citation type="submission" date="2021-04" db="EMBL/GenBank/DDBJ databases">
        <title>Whole genome sequencing of Enterococci isolates from hospitalized patients.</title>
        <authorList>
            <person name="Ogoti B.M."/>
            <person name="Onyambu F.G."/>
        </authorList>
    </citation>
    <scope>NUCLEOTIDE SEQUENCE</scope>
    <source>
        <strain evidence="1">242</strain>
    </source>
</reference>
<evidence type="ECO:0000313" key="1">
    <source>
        <dbReference type="EMBL" id="MBR8643819.1"/>
    </source>
</evidence>
<proteinExistence type="predicted"/>
<name>A0A941FJA5_9BACI</name>
<dbReference type="Proteomes" id="UP000680045">
    <property type="component" value="Unassembled WGS sequence"/>
</dbReference>
<dbReference type="InterPro" id="IPR051768">
    <property type="entry name" value="Bact_secretion_toxin"/>
</dbReference>
<gene>
    <name evidence="1" type="ORF">KEH51_00790</name>
</gene>
<dbReference type="AlphaFoldDB" id="A0A941FJA5"/>
<dbReference type="PANTHER" id="PTHR34976:SF2">
    <property type="entry name" value="TYPE VII SECRETION SYSTEM PROTEIN ESSD"/>
    <property type="match status" value="1"/>
</dbReference>
<comment type="caution">
    <text evidence="1">The sequence shown here is derived from an EMBL/GenBank/DDBJ whole genome shotgun (WGS) entry which is preliminary data.</text>
</comment>
<organism evidence="1 2">
    <name type="scientific">Peribacillus frigoritolerans</name>
    <dbReference type="NCBI Taxonomy" id="450367"/>
    <lineage>
        <taxon>Bacteria</taxon>
        <taxon>Bacillati</taxon>
        <taxon>Bacillota</taxon>
        <taxon>Bacilli</taxon>
        <taxon>Bacillales</taxon>
        <taxon>Bacillaceae</taxon>
        <taxon>Peribacillus</taxon>
    </lineage>
</organism>
<accession>A0A941FJA5</accession>
<dbReference type="EMBL" id="JAGTPW010000001">
    <property type="protein sequence ID" value="MBR8643819.1"/>
    <property type="molecule type" value="Genomic_DNA"/>
</dbReference>
<dbReference type="PANTHER" id="PTHR34976">
    <property type="entry name" value="RIBONUCLEASE YQCG-RELATED"/>
    <property type="match status" value="1"/>
</dbReference>
<evidence type="ECO:0000313" key="2">
    <source>
        <dbReference type="Proteomes" id="UP000680045"/>
    </source>
</evidence>
<protein>
    <submittedName>
        <fullName evidence="1">Uncharacterized protein</fullName>
    </submittedName>
</protein>